<dbReference type="Gene3D" id="3.90.230.10">
    <property type="entry name" value="Creatinase/methionine aminopeptidase superfamily"/>
    <property type="match status" value="1"/>
</dbReference>
<evidence type="ECO:0000256" key="1">
    <source>
        <dbReference type="ARBA" id="ARBA00004123"/>
    </source>
</evidence>
<evidence type="ECO:0000256" key="11">
    <source>
        <dbReference type="ARBA" id="ARBA00033475"/>
    </source>
</evidence>
<keyword evidence="7" id="KW-0378">Hydrolase</keyword>
<comment type="subcellular location">
    <subcellularLocation>
        <location evidence="2">Cytoplasm</location>
    </subcellularLocation>
    <subcellularLocation>
        <location evidence="1">Nucleus</location>
    </subcellularLocation>
</comment>
<dbReference type="GO" id="GO:0046872">
    <property type="term" value="F:metal ion binding"/>
    <property type="evidence" value="ECO:0007669"/>
    <property type="project" value="UniProtKB-KW"/>
</dbReference>
<dbReference type="GO" id="GO:0005634">
    <property type="term" value="C:nucleus"/>
    <property type="evidence" value="ECO:0007669"/>
    <property type="project" value="UniProtKB-SubCell"/>
</dbReference>
<dbReference type="GO" id="GO:0005737">
    <property type="term" value="C:cytoplasm"/>
    <property type="evidence" value="ECO:0007669"/>
    <property type="project" value="UniProtKB-SubCell"/>
</dbReference>
<evidence type="ECO:0000313" key="13">
    <source>
        <dbReference type="EMBL" id="TID30829.1"/>
    </source>
</evidence>
<keyword evidence="4" id="KW-0963">Cytoplasm</keyword>
<keyword evidence="6" id="KW-0479">Metal-binding</keyword>
<dbReference type="OrthoDB" id="5876363at2759"/>
<evidence type="ECO:0000313" key="14">
    <source>
        <dbReference type="Proteomes" id="UP000307173"/>
    </source>
</evidence>
<evidence type="ECO:0000256" key="6">
    <source>
        <dbReference type="ARBA" id="ARBA00022723"/>
    </source>
</evidence>
<keyword evidence="9" id="KW-0539">Nucleus</keyword>
<comment type="caution">
    <text evidence="13">The sequence shown here is derived from an EMBL/GenBank/DDBJ whole genome shotgun (WGS) entry which is preliminary data.</text>
</comment>
<organism evidence="13 14">
    <name type="scientific">Pichia inconspicua</name>
    <dbReference type="NCBI Taxonomy" id="52247"/>
    <lineage>
        <taxon>Eukaryota</taxon>
        <taxon>Fungi</taxon>
        <taxon>Dikarya</taxon>
        <taxon>Ascomycota</taxon>
        <taxon>Saccharomycotina</taxon>
        <taxon>Pichiomycetes</taxon>
        <taxon>Pichiales</taxon>
        <taxon>Pichiaceae</taxon>
        <taxon>Pichia</taxon>
    </lineage>
</organism>
<dbReference type="GO" id="GO:0006508">
    <property type="term" value="P:proteolysis"/>
    <property type="evidence" value="ECO:0007669"/>
    <property type="project" value="UniProtKB-KW"/>
</dbReference>
<accession>A0A4T0X5V0</accession>
<protein>
    <recommendedName>
        <fullName evidence="10">Probable metalloprotease ARX1</fullName>
    </recommendedName>
    <alternativeName>
        <fullName evidence="11">Associated with ribosomal export complex protein 1</fullName>
    </alternativeName>
</protein>
<keyword evidence="14" id="KW-1185">Reference proteome</keyword>
<dbReference type="SUPFAM" id="SSF55920">
    <property type="entry name" value="Creatinase/aminopeptidase"/>
    <property type="match status" value="1"/>
</dbReference>
<evidence type="ECO:0000256" key="2">
    <source>
        <dbReference type="ARBA" id="ARBA00004496"/>
    </source>
</evidence>
<proteinExistence type="inferred from homology"/>
<keyword evidence="5" id="KW-0645">Protease</keyword>
<gene>
    <name evidence="13" type="ORF">CANINC_000594</name>
</gene>
<evidence type="ECO:0000256" key="10">
    <source>
        <dbReference type="ARBA" id="ARBA00026155"/>
    </source>
</evidence>
<comment type="similarity">
    <text evidence="3">Belongs to the peptidase M24 family.</text>
</comment>
<dbReference type="AlphaFoldDB" id="A0A4T0X5V0"/>
<evidence type="ECO:0000256" key="12">
    <source>
        <dbReference type="ARBA" id="ARBA00034680"/>
    </source>
</evidence>
<evidence type="ECO:0000256" key="9">
    <source>
        <dbReference type="ARBA" id="ARBA00023242"/>
    </source>
</evidence>
<evidence type="ECO:0000256" key="7">
    <source>
        <dbReference type="ARBA" id="ARBA00022801"/>
    </source>
</evidence>
<dbReference type="EMBL" id="SELW01000118">
    <property type="protein sequence ID" value="TID30829.1"/>
    <property type="molecule type" value="Genomic_DNA"/>
</dbReference>
<dbReference type="GO" id="GO:0008237">
    <property type="term" value="F:metallopeptidase activity"/>
    <property type="evidence" value="ECO:0007669"/>
    <property type="project" value="UniProtKB-KW"/>
</dbReference>
<dbReference type="InterPro" id="IPR036005">
    <property type="entry name" value="Creatinase/aminopeptidase-like"/>
</dbReference>
<dbReference type="Proteomes" id="UP000307173">
    <property type="component" value="Unassembled WGS sequence"/>
</dbReference>
<dbReference type="PANTHER" id="PTHR10804">
    <property type="entry name" value="PROTEASE FAMILY M24 METHIONYL AMINOPEPTIDASE, AMINOPEPTIDASE P"/>
    <property type="match status" value="1"/>
</dbReference>
<sequence>MALQISPKDSDLLLKQKNVLSDDVLGKYRRAGEIAQTCLKYIVSLINESYHLGQHEPYSAAELCLLGDSFMQTLVNKSFKKINEKGIAQPVTLDVNQIAGGYSPELNDDKGNLYFKPGDVVTVSLGCHIDGYTANVAHSVVIYPPGTSAPGPLLGESADAVCASYLATESVITLLACALTPEKIPNAISEDKKVTGTMIRNLVNGIAESFNCAVVPTSKVRRVRRFLAGQAEGVVAERDFKGVVWSESDQERALLEKSAANSERQIAVVDATNGRNVNENPDNAIPSDDFVVLPGEVYLVDIKMSPLDKSEPGFITLESLDGTVKLNEEFNPKPSIYIRDVSITEQLKLRNSRRLLSLVDKKQSVYPFKLAYVSEGFPLKADNDGESIITQLQKVESDVKVFKFGLQECVNKTLFDKRPILATKFIPLKEVLKLATATGVNGYDASNPTLPGLELPLPKLGVTALKLRTALKHGVYITNARHATTVALSNERGALRLGGGADMKVSFVHSAYQLEPRTAAAVTALAALAMDERFGVKVGECRVLAETVAAAEAVADTMEE</sequence>
<keyword evidence="8" id="KW-0482">Metalloprotease</keyword>
<dbReference type="STRING" id="52247.A0A4T0X5V0"/>
<evidence type="ECO:0000256" key="4">
    <source>
        <dbReference type="ARBA" id="ARBA00022490"/>
    </source>
</evidence>
<evidence type="ECO:0000256" key="8">
    <source>
        <dbReference type="ARBA" id="ARBA00023049"/>
    </source>
</evidence>
<comment type="function">
    <text evidence="12">Probable metalloprotease involved in proper assembly of pre-ribosomal particles during the biogenesis of the 60S ribosomal subunit. Accompanies the pre-60S particles to the cytoplasm.</text>
</comment>
<dbReference type="PANTHER" id="PTHR10804:SF102">
    <property type="entry name" value="METALLOPROTEASE ARX1-RELATED"/>
    <property type="match status" value="1"/>
</dbReference>
<name>A0A4T0X5V0_9ASCO</name>
<reference evidence="13 14" key="1">
    <citation type="journal article" date="2019" name="Front. Genet.">
        <title>Whole-Genome Sequencing of the Opportunistic Yeast Pathogen Candida inconspicua Uncovers Its Hybrid Origin.</title>
        <authorList>
            <person name="Mixao V."/>
            <person name="Hansen A.P."/>
            <person name="Saus E."/>
            <person name="Boekhout T."/>
            <person name="Lass-Florl C."/>
            <person name="Gabaldon T."/>
        </authorList>
    </citation>
    <scope>NUCLEOTIDE SEQUENCE [LARGE SCALE GENOMIC DNA]</scope>
    <source>
        <strain evidence="13 14">CBS 180</strain>
    </source>
</reference>
<evidence type="ECO:0000256" key="3">
    <source>
        <dbReference type="ARBA" id="ARBA00007319"/>
    </source>
</evidence>
<dbReference type="InterPro" id="IPR047113">
    <property type="entry name" value="PA2G4/ARX1"/>
</dbReference>
<evidence type="ECO:0000256" key="5">
    <source>
        <dbReference type="ARBA" id="ARBA00022670"/>
    </source>
</evidence>